<dbReference type="EMBL" id="VTES01000008">
    <property type="protein sequence ID" value="TYS59447.1"/>
    <property type="molecule type" value="Genomic_DNA"/>
</dbReference>
<comment type="caution">
    <text evidence="5">The sequence shown here is derived from an EMBL/GenBank/DDBJ whole genome shotgun (WGS) entry which is preliminary data.</text>
</comment>
<accession>A0A5D4S6Y3</accession>
<dbReference type="Pfam" id="PF01037">
    <property type="entry name" value="AsnC_trans_reg"/>
    <property type="match status" value="1"/>
</dbReference>
<dbReference type="InterPro" id="IPR036390">
    <property type="entry name" value="WH_DNA-bd_sf"/>
</dbReference>
<dbReference type="Proteomes" id="UP000323732">
    <property type="component" value="Unassembled WGS sequence"/>
</dbReference>
<proteinExistence type="predicted"/>
<dbReference type="RefSeq" id="WP_022543498.1">
    <property type="nucleotide sequence ID" value="NZ_CP160000.1"/>
</dbReference>
<dbReference type="InterPro" id="IPR036388">
    <property type="entry name" value="WH-like_DNA-bd_sf"/>
</dbReference>
<dbReference type="GeneID" id="97348301"/>
<dbReference type="Gene3D" id="1.10.10.10">
    <property type="entry name" value="Winged helix-like DNA-binding domain superfamily/Winged helix DNA-binding domain"/>
    <property type="match status" value="1"/>
</dbReference>
<feature type="domain" description="HTH asnC-type" evidence="4">
    <location>
        <begin position="2"/>
        <end position="63"/>
    </location>
</feature>
<dbReference type="SUPFAM" id="SSF46785">
    <property type="entry name" value="Winged helix' DNA-binding domain"/>
    <property type="match status" value="1"/>
</dbReference>
<dbReference type="PROSITE" id="PS50956">
    <property type="entry name" value="HTH_ASNC_2"/>
    <property type="match status" value="1"/>
</dbReference>
<evidence type="ECO:0000256" key="2">
    <source>
        <dbReference type="ARBA" id="ARBA00023125"/>
    </source>
</evidence>
<evidence type="ECO:0000313" key="6">
    <source>
        <dbReference type="Proteomes" id="UP000323732"/>
    </source>
</evidence>
<dbReference type="Pfam" id="PF13412">
    <property type="entry name" value="HTH_24"/>
    <property type="match status" value="1"/>
</dbReference>
<dbReference type="SUPFAM" id="SSF54909">
    <property type="entry name" value="Dimeric alpha+beta barrel"/>
    <property type="match status" value="1"/>
</dbReference>
<dbReference type="PANTHER" id="PTHR30154:SF55">
    <property type="entry name" value="HTH-TYPE TRANSCRIPTIONAL REGULATOR LRPB"/>
    <property type="match status" value="1"/>
</dbReference>
<evidence type="ECO:0000256" key="3">
    <source>
        <dbReference type="ARBA" id="ARBA00023163"/>
    </source>
</evidence>
<dbReference type="InterPro" id="IPR019887">
    <property type="entry name" value="Tscrpt_reg_AsnC/Lrp_C"/>
</dbReference>
<dbReference type="SMART" id="SM00344">
    <property type="entry name" value="HTH_ASNC"/>
    <property type="match status" value="1"/>
</dbReference>
<sequence>MLDGTDKHIIEELSKNSRIKMKELGEKVHLTGQAASARVAKLEDSGVIEGYTIKVNKEKMGYPVHAILHIYTKTANHQPYLSFVKKQEQYIIHNYKVSGESCYLLECRFPSNERLDEFLTGLSNAVSYKLSIVISK</sequence>
<keyword evidence="1" id="KW-0805">Transcription regulation</keyword>
<gene>
    <name evidence="5" type="ORF">FZD47_22375</name>
</gene>
<dbReference type="GO" id="GO:0043200">
    <property type="term" value="P:response to amino acid"/>
    <property type="evidence" value="ECO:0007669"/>
    <property type="project" value="TreeGrafter"/>
</dbReference>
<reference evidence="5 6" key="1">
    <citation type="submission" date="2019-08" db="EMBL/GenBank/DDBJ databases">
        <title>Bacillus genomes from the desert of Cuatro Cienegas, Coahuila.</title>
        <authorList>
            <person name="Olmedo-Alvarez G."/>
        </authorList>
    </citation>
    <scope>NUCLEOTIDE SEQUENCE [LARGE SCALE GENOMIC DNA]</scope>
    <source>
        <strain evidence="5 6">CH37_1T</strain>
    </source>
</reference>
<keyword evidence="3" id="KW-0804">Transcription</keyword>
<protein>
    <submittedName>
        <fullName evidence="5">Lrp/AsnC family transcriptional regulator</fullName>
    </submittedName>
</protein>
<dbReference type="InterPro" id="IPR019888">
    <property type="entry name" value="Tscrpt_reg_AsnC-like"/>
</dbReference>
<dbReference type="Gene3D" id="3.30.70.920">
    <property type="match status" value="1"/>
</dbReference>
<dbReference type="InterPro" id="IPR000485">
    <property type="entry name" value="AsnC-type_HTH_dom"/>
</dbReference>
<dbReference type="PANTHER" id="PTHR30154">
    <property type="entry name" value="LEUCINE-RESPONSIVE REGULATORY PROTEIN"/>
    <property type="match status" value="1"/>
</dbReference>
<evidence type="ECO:0000259" key="4">
    <source>
        <dbReference type="PROSITE" id="PS50956"/>
    </source>
</evidence>
<dbReference type="PRINTS" id="PR00033">
    <property type="entry name" value="HTHASNC"/>
</dbReference>
<organism evidence="5 6">
    <name type="scientific">Bacillus infantis</name>
    <dbReference type="NCBI Taxonomy" id="324767"/>
    <lineage>
        <taxon>Bacteria</taxon>
        <taxon>Bacillati</taxon>
        <taxon>Bacillota</taxon>
        <taxon>Bacilli</taxon>
        <taxon>Bacillales</taxon>
        <taxon>Bacillaceae</taxon>
        <taxon>Bacillus</taxon>
    </lineage>
</organism>
<evidence type="ECO:0000313" key="5">
    <source>
        <dbReference type="EMBL" id="TYS59447.1"/>
    </source>
</evidence>
<name>A0A5D4S6Y3_9BACI</name>
<dbReference type="GO" id="GO:0005829">
    <property type="term" value="C:cytosol"/>
    <property type="evidence" value="ECO:0007669"/>
    <property type="project" value="TreeGrafter"/>
</dbReference>
<dbReference type="AlphaFoldDB" id="A0A5D4S6Y3"/>
<dbReference type="GO" id="GO:0043565">
    <property type="term" value="F:sequence-specific DNA binding"/>
    <property type="evidence" value="ECO:0007669"/>
    <property type="project" value="InterPro"/>
</dbReference>
<evidence type="ECO:0000256" key="1">
    <source>
        <dbReference type="ARBA" id="ARBA00023015"/>
    </source>
</evidence>
<dbReference type="InterPro" id="IPR011008">
    <property type="entry name" value="Dimeric_a/b-barrel"/>
</dbReference>
<keyword evidence="2" id="KW-0238">DNA-binding</keyword>